<keyword evidence="19" id="KW-0560">Oxidoreductase</keyword>
<keyword evidence="7 15" id="KW-0997">Cell inner membrane</keyword>
<feature type="transmembrane region" description="Helical" evidence="16">
    <location>
        <begin position="181"/>
        <end position="202"/>
    </location>
</feature>
<dbReference type="InterPro" id="IPR034300">
    <property type="entry name" value="PNTB-like"/>
</dbReference>
<feature type="transmembrane region" description="Helical" evidence="16">
    <location>
        <begin position="88"/>
        <end position="108"/>
    </location>
</feature>
<evidence type="ECO:0000256" key="11">
    <source>
        <dbReference type="ARBA" id="ARBA00022989"/>
    </source>
</evidence>
<dbReference type="Pfam" id="PF02233">
    <property type="entry name" value="PNTB"/>
    <property type="match status" value="1"/>
</dbReference>
<dbReference type="KEGG" id="mkc:kam1_1495"/>
<keyword evidence="9 15" id="KW-0521">NADP</keyword>
<comment type="subcellular location">
    <subcellularLocation>
        <location evidence="2">Cell inner membrane</location>
        <topology evidence="2">Multi-pass membrane protein</topology>
    </subcellularLocation>
</comment>
<dbReference type="GO" id="GO:0008750">
    <property type="term" value="F:proton-translocating NAD(P)+ transhydrogenase activity"/>
    <property type="evidence" value="ECO:0007669"/>
    <property type="project" value="UniProtKB-EC"/>
</dbReference>
<evidence type="ECO:0000313" key="18">
    <source>
        <dbReference type="EMBL" id="KIE59317.1"/>
    </source>
</evidence>
<keyword evidence="6 15" id="KW-1003">Cell membrane</keyword>
<dbReference type="PANTHER" id="PTHR44758">
    <property type="entry name" value="NAD(P) TRANSHYDROGENASE SUBUNIT BETA"/>
    <property type="match status" value="1"/>
</dbReference>
<dbReference type="EMBL" id="JQNX01000001">
    <property type="protein sequence ID" value="KIE59317.1"/>
    <property type="molecule type" value="Genomic_DNA"/>
</dbReference>
<comment type="catalytic activity">
    <reaction evidence="14 15">
        <text>NAD(+) + NADPH + H(+)(in) = NADH + NADP(+) + H(+)(out)</text>
        <dbReference type="Rhea" id="RHEA:47992"/>
        <dbReference type="ChEBI" id="CHEBI:15378"/>
        <dbReference type="ChEBI" id="CHEBI:57540"/>
        <dbReference type="ChEBI" id="CHEBI:57783"/>
        <dbReference type="ChEBI" id="CHEBI:57945"/>
        <dbReference type="ChEBI" id="CHEBI:58349"/>
        <dbReference type="EC" id="7.1.1.1"/>
    </reaction>
</comment>
<evidence type="ECO:0000256" key="2">
    <source>
        <dbReference type="ARBA" id="ARBA00004429"/>
    </source>
</evidence>
<evidence type="ECO:0000256" key="8">
    <source>
        <dbReference type="ARBA" id="ARBA00022692"/>
    </source>
</evidence>
<reference evidence="19" key="2">
    <citation type="journal article" date="2019" name="BMC Genomics">
        <title>Complete genome sequence analysis of the thermoacidophilic verrucomicrobial methanotroph 'Candidatus Methylacidiphilum kamchatkense' strain Kam1 and comparison with its closest relatives.</title>
        <authorList>
            <person name="Kruse T."/>
            <person name="Ratnadevi C.M."/>
            <person name="Erikstad H.A."/>
            <person name="Birkeland N.K."/>
        </authorList>
    </citation>
    <scope>NUCLEOTIDE SEQUENCE</scope>
    <source>
        <strain evidence="19">Kam1</strain>
    </source>
</reference>
<dbReference type="SUPFAM" id="SSF52467">
    <property type="entry name" value="DHS-like NAD/FAD-binding domain"/>
    <property type="match status" value="1"/>
</dbReference>
<comment type="function">
    <text evidence="1 15">The transhydrogenation between NADH and NADP is coupled to respiration and ATP hydrolysis and functions as a proton pump across the membrane.</text>
</comment>
<protein>
    <recommendedName>
        <fullName evidence="5 15">NAD(P) transhydrogenase subunit beta</fullName>
        <ecNumber evidence="4 15">7.1.1.1</ecNumber>
    </recommendedName>
    <alternativeName>
        <fullName evidence="15">Nicotinamide nucleotide transhydrogenase subunit beta</fullName>
    </alternativeName>
</protein>
<dbReference type="Proteomes" id="UP000031594">
    <property type="component" value="Unassembled WGS sequence"/>
</dbReference>
<dbReference type="Proteomes" id="UP000315925">
    <property type="component" value="Chromosome"/>
</dbReference>
<dbReference type="EMBL" id="CP037899">
    <property type="protein sequence ID" value="QDQ42715.1"/>
    <property type="molecule type" value="Genomic_DNA"/>
</dbReference>
<evidence type="ECO:0000256" key="10">
    <source>
        <dbReference type="ARBA" id="ARBA00022967"/>
    </source>
</evidence>
<feature type="transmembrane region" description="Helical" evidence="16">
    <location>
        <begin position="233"/>
        <end position="250"/>
    </location>
</feature>
<reference evidence="18 20" key="1">
    <citation type="submission" date="2014-08" db="EMBL/GenBank/DDBJ databases">
        <title>Methylacidiphilum kamchatkense strain Kam1 draft genome sequence.</title>
        <authorList>
            <person name="Birkeland N.-K."/>
            <person name="Erikstad H.A."/>
        </authorList>
    </citation>
    <scope>NUCLEOTIDE SEQUENCE [LARGE SCALE GENOMIC DNA]</scope>
    <source>
        <strain evidence="18 20">Kam1</strain>
    </source>
</reference>
<evidence type="ECO:0000256" key="15">
    <source>
        <dbReference type="PIRNR" id="PIRNR000204"/>
    </source>
</evidence>
<comment type="similarity">
    <text evidence="3 15">Belongs to the PNT beta subunit family.</text>
</comment>
<dbReference type="AlphaFoldDB" id="A0A0C1RMT9"/>
<name>A0A0C1RMT9_9BACT</name>
<evidence type="ECO:0000256" key="14">
    <source>
        <dbReference type="ARBA" id="ARBA00048202"/>
    </source>
</evidence>
<evidence type="ECO:0000256" key="4">
    <source>
        <dbReference type="ARBA" id="ARBA00012943"/>
    </source>
</evidence>
<sequence>MENIIQFVYIASAALFILSLKWMSEIKTSRWGNWAGTAGMALAIVATLLKPEIHGYLWIAIGIVIGASIGTPMAMLMPMTAVPQRTALSHAFGALAAGIVGSTEYFLHGTNLSMPQLIVLCIEVLLGFLTFTGSLLAFGKLQEIIPTRPILYPGRNLVSLSVFAFSLFLIAYLVIKGGSHPFLFGLIVCLSLLFGILLVLPIGGADMPTVISILNAYAGLSSSFMGFLLNNKLLIIAGALDGSSGLILSIQMCKAMNRSFTNVLFGGVGQVLEVADPSRDGKIVKSLSPKEASILFEAAKKVVIVPGYGMAAAQAQHVVKELTDVLENRNIEVKFAIHPVAGRMPGHMNVLLAEADVPYDKLVEMEEINPLFPETDIVLVVGANDITNPAARKNPGSPLYGMPILDVDKAKQILFIKRSMSTGFAGIDNDLFYSPKTIMLFGDAKKVLNELLISINSN</sequence>
<keyword evidence="8 16" id="KW-0812">Transmembrane</keyword>
<dbReference type="GO" id="GO:0016491">
    <property type="term" value="F:oxidoreductase activity"/>
    <property type="evidence" value="ECO:0007669"/>
    <property type="project" value="UniProtKB-KW"/>
</dbReference>
<evidence type="ECO:0000256" key="9">
    <source>
        <dbReference type="ARBA" id="ARBA00022857"/>
    </source>
</evidence>
<feature type="transmembrane region" description="Helical" evidence="16">
    <location>
        <begin position="55"/>
        <end position="76"/>
    </location>
</feature>
<dbReference type="OrthoDB" id="9763786at2"/>
<feature type="domain" description="NADP transhydrogenase beta-like" evidence="17">
    <location>
        <begin position="6"/>
        <end position="452"/>
    </location>
</feature>
<evidence type="ECO:0000256" key="12">
    <source>
        <dbReference type="ARBA" id="ARBA00023027"/>
    </source>
</evidence>
<evidence type="ECO:0000259" key="17">
    <source>
        <dbReference type="Pfam" id="PF02233"/>
    </source>
</evidence>
<evidence type="ECO:0000256" key="3">
    <source>
        <dbReference type="ARBA" id="ARBA00007919"/>
    </source>
</evidence>
<reference evidence="21" key="3">
    <citation type="submission" date="2019-03" db="EMBL/GenBank/DDBJ databases">
        <title>Complete genome of Methylacidiphilum kamchatkense Kam1.</title>
        <authorList>
            <person name="Kruse T."/>
            <person name="Murarilal Ratnadevi C."/>
            <person name="Erikstad H.-A."/>
            <person name="Birkeland N.-K."/>
        </authorList>
    </citation>
    <scope>NUCLEOTIDE SEQUENCE [LARGE SCALE GENOMIC DNA]</scope>
    <source>
        <strain evidence="21">kam1</strain>
    </source>
</reference>
<dbReference type="GO" id="GO:0050661">
    <property type="term" value="F:NADP binding"/>
    <property type="evidence" value="ECO:0007669"/>
    <property type="project" value="InterPro"/>
</dbReference>
<accession>A0A0C1RMT9</accession>
<feature type="transmembrane region" description="Helical" evidence="16">
    <location>
        <begin position="6"/>
        <end position="24"/>
    </location>
</feature>
<dbReference type="GO" id="GO:0005886">
    <property type="term" value="C:plasma membrane"/>
    <property type="evidence" value="ECO:0007669"/>
    <property type="project" value="UniProtKB-SubCell"/>
</dbReference>
<keyword evidence="12 15" id="KW-0520">NAD</keyword>
<dbReference type="RefSeq" id="WP_039720590.1">
    <property type="nucleotide sequence ID" value="NZ_CP037899.1"/>
</dbReference>
<evidence type="ECO:0000256" key="16">
    <source>
        <dbReference type="SAM" id="Phobius"/>
    </source>
</evidence>
<organism evidence="19 21">
    <name type="scientific">Methylacidiphilum kamchatkense Kam1</name>
    <dbReference type="NCBI Taxonomy" id="1202785"/>
    <lineage>
        <taxon>Bacteria</taxon>
        <taxon>Pseudomonadati</taxon>
        <taxon>Verrucomicrobiota</taxon>
        <taxon>Methylacidiphilae</taxon>
        <taxon>Methylacidiphilales</taxon>
        <taxon>Methylacidiphilaceae</taxon>
        <taxon>Methylacidiphilum (ex Ratnadevi et al. 2023)</taxon>
    </lineage>
</organism>
<evidence type="ECO:0000256" key="13">
    <source>
        <dbReference type="ARBA" id="ARBA00023136"/>
    </source>
</evidence>
<keyword evidence="13 15" id="KW-0472">Membrane</keyword>
<evidence type="ECO:0000256" key="7">
    <source>
        <dbReference type="ARBA" id="ARBA00022519"/>
    </source>
</evidence>
<dbReference type="PIRSF" id="PIRSF000204">
    <property type="entry name" value="PNTB"/>
    <property type="match status" value="1"/>
</dbReference>
<keyword evidence="20" id="KW-1185">Reference proteome</keyword>
<evidence type="ECO:0000256" key="6">
    <source>
        <dbReference type="ARBA" id="ARBA00022475"/>
    </source>
</evidence>
<dbReference type="EC" id="7.1.1.1" evidence="4 15"/>
<dbReference type="STRING" id="1202785.A946_00975"/>
<keyword evidence="11 16" id="KW-1133">Transmembrane helix</keyword>
<gene>
    <name evidence="19" type="primary">pntB</name>
    <name evidence="18" type="ORF">A946_00975</name>
    <name evidence="19" type="ORF">kam1_1495</name>
</gene>
<feature type="transmembrane region" description="Helical" evidence="16">
    <location>
        <begin position="114"/>
        <end position="136"/>
    </location>
</feature>
<dbReference type="InterPro" id="IPR029035">
    <property type="entry name" value="DHS-like_NAD/FAD-binding_dom"/>
</dbReference>
<evidence type="ECO:0000313" key="19">
    <source>
        <dbReference type="EMBL" id="QDQ42715.1"/>
    </source>
</evidence>
<keyword evidence="10 15" id="KW-1278">Translocase</keyword>
<evidence type="ECO:0000313" key="20">
    <source>
        <dbReference type="Proteomes" id="UP000031594"/>
    </source>
</evidence>
<dbReference type="InterPro" id="IPR012136">
    <property type="entry name" value="NADH_DH_b"/>
</dbReference>
<dbReference type="PANTHER" id="PTHR44758:SF1">
    <property type="entry name" value="NAD(P) TRANSHYDROGENASE SUBUNIT BETA"/>
    <property type="match status" value="1"/>
</dbReference>
<feature type="transmembrane region" description="Helical" evidence="16">
    <location>
        <begin position="157"/>
        <end position="175"/>
    </location>
</feature>
<feature type="transmembrane region" description="Helical" evidence="16">
    <location>
        <begin position="31"/>
        <end position="49"/>
    </location>
</feature>
<evidence type="ECO:0000256" key="1">
    <source>
        <dbReference type="ARBA" id="ARBA00003943"/>
    </source>
</evidence>
<evidence type="ECO:0000313" key="21">
    <source>
        <dbReference type="Proteomes" id="UP000315925"/>
    </source>
</evidence>
<dbReference type="Gene3D" id="3.40.50.1220">
    <property type="entry name" value="TPP-binding domain"/>
    <property type="match status" value="1"/>
</dbReference>
<proteinExistence type="inferred from homology"/>
<evidence type="ECO:0000256" key="5">
    <source>
        <dbReference type="ARBA" id="ARBA00014581"/>
    </source>
</evidence>